<protein>
    <submittedName>
        <fullName evidence="3">Site-specific integrase</fullName>
    </submittedName>
</protein>
<comment type="caution">
    <text evidence="3">The sequence shown here is derived from an EMBL/GenBank/DDBJ whole genome shotgun (WGS) entry which is preliminary data.</text>
</comment>
<dbReference type="InterPro" id="IPR002104">
    <property type="entry name" value="Integrase_catalytic"/>
</dbReference>
<proteinExistence type="predicted"/>
<dbReference type="PROSITE" id="PS51898">
    <property type="entry name" value="TYR_RECOMBINASE"/>
    <property type="match status" value="1"/>
</dbReference>
<gene>
    <name evidence="3" type="ORF">NJ959_10165</name>
</gene>
<dbReference type="SUPFAM" id="SSF56349">
    <property type="entry name" value="DNA breaking-rejoining enzymes"/>
    <property type="match status" value="1"/>
</dbReference>
<evidence type="ECO:0000259" key="2">
    <source>
        <dbReference type="PROSITE" id="PS51898"/>
    </source>
</evidence>
<organism evidence="3 4">
    <name type="scientific">Limnofasciculus baicalensis BBK-W-15</name>
    <dbReference type="NCBI Taxonomy" id="2699891"/>
    <lineage>
        <taxon>Bacteria</taxon>
        <taxon>Bacillati</taxon>
        <taxon>Cyanobacteriota</taxon>
        <taxon>Cyanophyceae</taxon>
        <taxon>Coleofasciculales</taxon>
        <taxon>Coleofasciculaceae</taxon>
        <taxon>Limnofasciculus</taxon>
        <taxon>Limnofasciculus baicalensis</taxon>
    </lineage>
</organism>
<dbReference type="PANTHER" id="PTHR30349">
    <property type="entry name" value="PHAGE INTEGRASE-RELATED"/>
    <property type="match status" value="1"/>
</dbReference>
<dbReference type="InterPro" id="IPR011010">
    <property type="entry name" value="DNA_brk_join_enz"/>
</dbReference>
<keyword evidence="1" id="KW-0233">DNA recombination</keyword>
<dbReference type="InterPro" id="IPR050090">
    <property type="entry name" value="Tyrosine_recombinase_XerCD"/>
</dbReference>
<accession>A0AAE3GRB7</accession>
<dbReference type="Proteomes" id="UP001204953">
    <property type="component" value="Unassembled WGS sequence"/>
</dbReference>
<evidence type="ECO:0000256" key="1">
    <source>
        <dbReference type="ARBA" id="ARBA00023172"/>
    </source>
</evidence>
<dbReference type="GO" id="GO:0003677">
    <property type="term" value="F:DNA binding"/>
    <property type="evidence" value="ECO:0007669"/>
    <property type="project" value="InterPro"/>
</dbReference>
<dbReference type="CDD" id="cd01189">
    <property type="entry name" value="INT_ICEBs1_C_like"/>
    <property type="match status" value="1"/>
</dbReference>
<dbReference type="EMBL" id="JAMZMM010000077">
    <property type="protein sequence ID" value="MCP2728829.1"/>
    <property type="molecule type" value="Genomic_DNA"/>
</dbReference>
<dbReference type="GO" id="GO:0015074">
    <property type="term" value="P:DNA integration"/>
    <property type="evidence" value="ECO:0007669"/>
    <property type="project" value="InterPro"/>
</dbReference>
<evidence type="ECO:0000313" key="3">
    <source>
        <dbReference type="EMBL" id="MCP2728829.1"/>
    </source>
</evidence>
<name>A0AAE3GRB7_9CYAN</name>
<dbReference type="Gene3D" id="1.10.443.10">
    <property type="entry name" value="Intergrase catalytic core"/>
    <property type="match status" value="1"/>
</dbReference>
<dbReference type="Pfam" id="PF00589">
    <property type="entry name" value="Phage_integrase"/>
    <property type="match status" value="1"/>
</dbReference>
<dbReference type="RefSeq" id="WP_254011621.1">
    <property type="nucleotide sequence ID" value="NZ_JAMZMM010000077.1"/>
</dbReference>
<keyword evidence="4" id="KW-1185">Reference proteome</keyword>
<evidence type="ECO:0000313" key="4">
    <source>
        <dbReference type="Proteomes" id="UP001204953"/>
    </source>
</evidence>
<dbReference type="PANTHER" id="PTHR30349:SF64">
    <property type="entry name" value="PROPHAGE INTEGRASE INTD-RELATED"/>
    <property type="match status" value="1"/>
</dbReference>
<reference evidence="3" key="1">
    <citation type="submission" date="2022-06" db="EMBL/GenBank/DDBJ databases">
        <title>New cyanobacteria of genus Symplocastrum in benthos of Lake Baikal.</title>
        <authorList>
            <person name="Sorokovikova E."/>
            <person name="Tikhonova I."/>
            <person name="Krasnopeev A."/>
            <person name="Evseev P."/>
            <person name="Gladkikh A."/>
            <person name="Belykh O."/>
        </authorList>
    </citation>
    <scope>NUCLEOTIDE SEQUENCE</scope>
    <source>
        <strain evidence="3">BBK-W-15</strain>
    </source>
</reference>
<dbReference type="InterPro" id="IPR013762">
    <property type="entry name" value="Integrase-like_cat_sf"/>
</dbReference>
<dbReference type="AlphaFoldDB" id="A0AAE3GRB7"/>
<dbReference type="GO" id="GO:0006310">
    <property type="term" value="P:DNA recombination"/>
    <property type="evidence" value="ECO:0007669"/>
    <property type="project" value="UniProtKB-KW"/>
</dbReference>
<dbReference type="Pfam" id="PF12167">
    <property type="entry name" value="Arm-DNA-bind_2"/>
    <property type="match status" value="1"/>
</dbReference>
<sequence length="369" mass="42264">MRRRKGSVSVESLQGRLRLRLPRHVFSGEQKHLTLGLPDTSDNRKIAEAKAKLIESDIALERFDSTLVKYQPPSYLPKENKQKHEPTLLEIWLQYTVFKSKTLADSTIKRGFGRTERQLIAMPFKKPSEARNIRRFLLENLTLDSSFRALTHLSACCSWAVGEGFLDHNPFDALPKPSKPSKRQTINPFTREERNLIIQAFSLDTYYCYYTPFVKFLFWTGCRTSEAIGLQWKHVDAAMTTITFAEAVVDKSRKDTKTHCIRKFPVNEALTGLLQSQLPNDWLGDDLVFPSKKGLTIDPHNFLNKAWKTVLGKLPIPYRPQYNTRHTFISLCLENGVNVVQIANWVGNSPDVIWKNYAGLVSTIKVPEP</sequence>
<dbReference type="InterPro" id="IPR022000">
    <property type="entry name" value="Min27-like_integrase_DNA_bind"/>
</dbReference>
<feature type="domain" description="Tyr recombinase" evidence="2">
    <location>
        <begin position="184"/>
        <end position="369"/>
    </location>
</feature>